<organism evidence="1">
    <name type="scientific">hydrothermal vent metagenome</name>
    <dbReference type="NCBI Taxonomy" id="652676"/>
    <lineage>
        <taxon>unclassified sequences</taxon>
        <taxon>metagenomes</taxon>
        <taxon>ecological metagenomes</taxon>
    </lineage>
</organism>
<sequence>MSDEYAGGGLGRSLVVGDWRVTQFIDGTVTQQVIINGNVKIGALISLTGAANAGTVTLSDGVNSYIFAAGSIAVGGQFFGGGMRLDSGLITLANNTDRIMVLYRESDFEGLPA</sequence>
<gene>
    <name evidence="1" type="ORF">MNBD_ALPHA03-1271</name>
</gene>
<proteinExistence type="predicted"/>
<evidence type="ECO:0000313" key="1">
    <source>
        <dbReference type="EMBL" id="VAX07946.1"/>
    </source>
</evidence>
<dbReference type="EMBL" id="UOFW01000228">
    <property type="protein sequence ID" value="VAX07946.1"/>
    <property type="molecule type" value="Genomic_DNA"/>
</dbReference>
<protein>
    <submittedName>
        <fullName evidence="1">Uncharacterized protein</fullName>
    </submittedName>
</protein>
<dbReference type="AlphaFoldDB" id="A0A3B1APR3"/>
<name>A0A3B1APR3_9ZZZZ</name>
<reference evidence="1" key="1">
    <citation type="submission" date="2018-06" db="EMBL/GenBank/DDBJ databases">
        <authorList>
            <person name="Zhirakovskaya E."/>
        </authorList>
    </citation>
    <scope>NUCLEOTIDE SEQUENCE</scope>
</reference>
<accession>A0A3B1APR3</accession>